<organism evidence="2 3">
    <name type="scientific">Lasiosphaeria ovina</name>
    <dbReference type="NCBI Taxonomy" id="92902"/>
    <lineage>
        <taxon>Eukaryota</taxon>
        <taxon>Fungi</taxon>
        <taxon>Dikarya</taxon>
        <taxon>Ascomycota</taxon>
        <taxon>Pezizomycotina</taxon>
        <taxon>Sordariomycetes</taxon>
        <taxon>Sordariomycetidae</taxon>
        <taxon>Sordariales</taxon>
        <taxon>Lasiosphaeriaceae</taxon>
        <taxon>Lasiosphaeria</taxon>
    </lineage>
</organism>
<reference evidence="2" key="2">
    <citation type="submission" date="2023-06" db="EMBL/GenBank/DDBJ databases">
        <authorList>
            <consortium name="Lawrence Berkeley National Laboratory"/>
            <person name="Haridas S."/>
            <person name="Hensen N."/>
            <person name="Bonometti L."/>
            <person name="Westerberg I."/>
            <person name="Brannstrom I.O."/>
            <person name="Guillou S."/>
            <person name="Cros-Aarteil S."/>
            <person name="Calhoun S."/>
            <person name="Kuo A."/>
            <person name="Mondo S."/>
            <person name="Pangilinan J."/>
            <person name="Riley R."/>
            <person name="Labutti K."/>
            <person name="Andreopoulos B."/>
            <person name="Lipzen A."/>
            <person name="Chen C."/>
            <person name="Yanf M."/>
            <person name="Daum C."/>
            <person name="Ng V."/>
            <person name="Clum A."/>
            <person name="Steindorff A."/>
            <person name="Ohm R."/>
            <person name="Martin F."/>
            <person name="Silar P."/>
            <person name="Natvig D."/>
            <person name="Lalanne C."/>
            <person name="Gautier V."/>
            <person name="Ament-Velasquez S.L."/>
            <person name="Kruys A."/>
            <person name="Hutchinson M.I."/>
            <person name="Powell A.J."/>
            <person name="Barry K."/>
            <person name="Miller A.N."/>
            <person name="Grigoriev I.V."/>
            <person name="Debuchy R."/>
            <person name="Gladieux P."/>
            <person name="Thoren M.H."/>
            <person name="Johannesson H."/>
        </authorList>
    </citation>
    <scope>NUCLEOTIDE SEQUENCE</scope>
    <source>
        <strain evidence="2">CBS 958.72</strain>
    </source>
</reference>
<feature type="transmembrane region" description="Helical" evidence="1">
    <location>
        <begin position="141"/>
        <end position="164"/>
    </location>
</feature>
<dbReference type="InterPro" id="IPR053018">
    <property type="entry name" value="Elsinochrome_Biosynth-Asso"/>
</dbReference>
<dbReference type="PANTHER" id="PTHR37577">
    <property type="entry name" value="INTEGRAL MEMBRANE PROTEIN"/>
    <property type="match status" value="1"/>
</dbReference>
<protein>
    <submittedName>
        <fullName evidence="2">Uncharacterized protein</fullName>
    </submittedName>
</protein>
<keyword evidence="1" id="KW-1133">Transmembrane helix</keyword>
<feature type="transmembrane region" description="Helical" evidence="1">
    <location>
        <begin position="266"/>
        <end position="286"/>
    </location>
</feature>
<accession>A0AAE0JSH3</accession>
<gene>
    <name evidence="2" type="ORF">B0T24DRAFT_539902</name>
</gene>
<keyword evidence="1" id="KW-0812">Transmembrane</keyword>
<feature type="transmembrane region" description="Helical" evidence="1">
    <location>
        <begin position="318"/>
        <end position="341"/>
    </location>
</feature>
<name>A0AAE0JSH3_9PEZI</name>
<dbReference type="Proteomes" id="UP001287356">
    <property type="component" value="Unassembled WGS sequence"/>
</dbReference>
<feature type="transmembrane region" description="Helical" evidence="1">
    <location>
        <begin position="53"/>
        <end position="76"/>
    </location>
</feature>
<keyword evidence="3" id="KW-1185">Reference proteome</keyword>
<keyword evidence="1" id="KW-0472">Membrane</keyword>
<feature type="transmembrane region" description="Helical" evidence="1">
    <location>
        <begin position="375"/>
        <end position="395"/>
    </location>
</feature>
<dbReference type="EMBL" id="JAULSN010000013">
    <property type="protein sequence ID" value="KAK3361021.1"/>
    <property type="molecule type" value="Genomic_DNA"/>
</dbReference>
<evidence type="ECO:0000256" key="1">
    <source>
        <dbReference type="SAM" id="Phobius"/>
    </source>
</evidence>
<evidence type="ECO:0000313" key="3">
    <source>
        <dbReference type="Proteomes" id="UP001287356"/>
    </source>
</evidence>
<feature type="transmembrane region" description="Helical" evidence="1">
    <location>
        <begin position="170"/>
        <end position="192"/>
    </location>
</feature>
<comment type="caution">
    <text evidence="2">The sequence shown here is derived from an EMBL/GenBank/DDBJ whole genome shotgun (WGS) entry which is preliminary data.</text>
</comment>
<evidence type="ECO:0000313" key="2">
    <source>
        <dbReference type="EMBL" id="KAK3361021.1"/>
    </source>
</evidence>
<dbReference type="AlphaFoldDB" id="A0AAE0JSH3"/>
<reference evidence="2" key="1">
    <citation type="journal article" date="2023" name="Mol. Phylogenet. Evol.">
        <title>Genome-scale phylogeny and comparative genomics of the fungal order Sordariales.</title>
        <authorList>
            <person name="Hensen N."/>
            <person name="Bonometti L."/>
            <person name="Westerberg I."/>
            <person name="Brannstrom I.O."/>
            <person name="Guillou S."/>
            <person name="Cros-Aarteil S."/>
            <person name="Calhoun S."/>
            <person name="Haridas S."/>
            <person name="Kuo A."/>
            <person name="Mondo S."/>
            <person name="Pangilinan J."/>
            <person name="Riley R."/>
            <person name="LaButti K."/>
            <person name="Andreopoulos B."/>
            <person name="Lipzen A."/>
            <person name="Chen C."/>
            <person name="Yan M."/>
            <person name="Daum C."/>
            <person name="Ng V."/>
            <person name="Clum A."/>
            <person name="Steindorff A."/>
            <person name="Ohm R.A."/>
            <person name="Martin F."/>
            <person name="Silar P."/>
            <person name="Natvig D.O."/>
            <person name="Lalanne C."/>
            <person name="Gautier V."/>
            <person name="Ament-Velasquez S.L."/>
            <person name="Kruys A."/>
            <person name="Hutchinson M.I."/>
            <person name="Powell A.J."/>
            <person name="Barry K."/>
            <person name="Miller A.N."/>
            <person name="Grigoriev I.V."/>
            <person name="Debuchy R."/>
            <person name="Gladieux P."/>
            <person name="Hiltunen Thoren M."/>
            <person name="Johannesson H."/>
        </authorList>
    </citation>
    <scope>NUCLEOTIDE SEQUENCE</scope>
    <source>
        <strain evidence="2">CBS 958.72</strain>
    </source>
</reference>
<dbReference type="PANTHER" id="PTHR37577:SF1">
    <property type="entry name" value="INTEGRAL MEMBRANE PROTEIN"/>
    <property type="match status" value="1"/>
</dbReference>
<proteinExistence type="predicted"/>
<sequence length="412" mass="45665">MGAYVSINECYNHYNKTVDCTYNFTSPDRDNHTVSGFGRHEVPTDPDVAGVGIVYTFIGVTSFALALSILHVAWMISKMIGWKSRFPPSESEYRKSQRGGGLSIAVIFETLVMTCSDQQVFTGGAYALTLRYWKGCEITAYHYNIISNMMILTCATHLMSVTIVRNYWRYPWLAILRILIVTGLFIVTGIFLSSQNEQTTYVGLPFPSAIPPGNQIANIMFLPAACFQSNNSLLMSTLLNSTSSPEQSKQSLIYSQPGNRIQGWNLFLFILFCYCAAFIVDVVRFFRRGIGKEPRGWRGNFAAKHPRFCTAPGRVLKVAVQILFCLYLLGGIAVSAAAVILSAKYINDLRTWAKSTGWLEVDEGGQSAEDDATSFGQLVPIFLCLLIVFSIAQTLSGELSPYPVLCVPPSSR</sequence>